<feature type="binding site" evidence="8">
    <location>
        <position position="15"/>
    </location>
    <ligand>
        <name>ADP-alpha-D-glucose</name>
        <dbReference type="ChEBI" id="CHEBI:57498"/>
    </ligand>
</feature>
<evidence type="ECO:0000313" key="12">
    <source>
        <dbReference type="EMBL" id="MBB5754379.1"/>
    </source>
</evidence>
<dbReference type="GO" id="GO:0004373">
    <property type="term" value="F:alpha-1,4-glucan glucosyltransferase (UDP-glucose donor) activity"/>
    <property type="evidence" value="ECO:0007669"/>
    <property type="project" value="InterPro"/>
</dbReference>
<dbReference type="NCBIfam" id="TIGR02095">
    <property type="entry name" value="glgA"/>
    <property type="match status" value="1"/>
</dbReference>
<gene>
    <name evidence="8" type="primary">glgA</name>
    <name evidence="12" type="ORF">GGQ63_003465</name>
</gene>
<dbReference type="RefSeq" id="WP_183857830.1">
    <property type="nucleotide sequence ID" value="NZ_JACHOO010000008.1"/>
</dbReference>
<feature type="region of interest" description="Disordered" evidence="9">
    <location>
        <begin position="472"/>
        <end position="497"/>
    </location>
</feature>
<name>A0A7W9FPD7_9HYPH</name>
<dbReference type="Pfam" id="PF00534">
    <property type="entry name" value="Glycos_transf_1"/>
    <property type="match status" value="1"/>
</dbReference>
<dbReference type="GO" id="GO:0005978">
    <property type="term" value="P:glycogen biosynthetic process"/>
    <property type="evidence" value="ECO:0007669"/>
    <property type="project" value="UniProtKB-UniRule"/>
</dbReference>
<dbReference type="AlphaFoldDB" id="A0A7W9FPD7"/>
<comment type="function">
    <text evidence="2 8">Synthesizes alpha-1,4-glucan chains using ADP-glucose.</text>
</comment>
<accession>A0A7W9FPD7</accession>
<dbReference type="InterPro" id="IPR011835">
    <property type="entry name" value="GS/SS"/>
</dbReference>
<dbReference type="PANTHER" id="PTHR45825">
    <property type="entry name" value="GRANULE-BOUND STARCH SYNTHASE 1, CHLOROPLASTIC/AMYLOPLASTIC"/>
    <property type="match status" value="1"/>
</dbReference>
<organism evidence="12 13">
    <name type="scientific">Prosthecomicrobium pneumaticum</name>
    <dbReference type="NCBI Taxonomy" id="81895"/>
    <lineage>
        <taxon>Bacteria</taxon>
        <taxon>Pseudomonadati</taxon>
        <taxon>Pseudomonadota</taxon>
        <taxon>Alphaproteobacteria</taxon>
        <taxon>Hyphomicrobiales</taxon>
        <taxon>Kaistiaceae</taxon>
        <taxon>Prosthecomicrobium</taxon>
    </lineage>
</organism>
<keyword evidence="13" id="KW-1185">Reference proteome</keyword>
<keyword evidence="6 8" id="KW-0808">Transferase</keyword>
<evidence type="ECO:0000256" key="9">
    <source>
        <dbReference type="SAM" id="MobiDB-lite"/>
    </source>
</evidence>
<protein>
    <recommendedName>
        <fullName evidence="8">Glycogen synthase</fullName>
        <ecNumber evidence="8">2.4.1.21</ecNumber>
    </recommendedName>
    <alternativeName>
        <fullName evidence="8">Starch [bacterial glycogen] synthase</fullName>
    </alternativeName>
</protein>
<evidence type="ECO:0000256" key="3">
    <source>
        <dbReference type="ARBA" id="ARBA00004964"/>
    </source>
</evidence>
<dbReference type="EMBL" id="JACHOO010000008">
    <property type="protein sequence ID" value="MBB5754379.1"/>
    <property type="molecule type" value="Genomic_DNA"/>
</dbReference>
<dbReference type="UniPathway" id="UPA00164"/>
<evidence type="ECO:0000256" key="4">
    <source>
        <dbReference type="ARBA" id="ARBA00010281"/>
    </source>
</evidence>
<evidence type="ECO:0000256" key="7">
    <source>
        <dbReference type="ARBA" id="ARBA00023056"/>
    </source>
</evidence>
<comment type="pathway">
    <text evidence="3 8">Glycan biosynthesis; glycogen biosynthesis.</text>
</comment>
<feature type="domain" description="Starch synthase catalytic" evidence="11">
    <location>
        <begin position="3"/>
        <end position="236"/>
    </location>
</feature>
<comment type="catalytic activity">
    <reaction evidence="1 8">
        <text>[(1-&gt;4)-alpha-D-glucosyl](n) + ADP-alpha-D-glucose = [(1-&gt;4)-alpha-D-glucosyl](n+1) + ADP + H(+)</text>
        <dbReference type="Rhea" id="RHEA:18189"/>
        <dbReference type="Rhea" id="RHEA-COMP:9584"/>
        <dbReference type="Rhea" id="RHEA-COMP:9587"/>
        <dbReference type="ChEBI" id="CHEBI:15378"/>
        <dbReference type="ChEBI" id="CHEBI:15444"/>
        <dbReference type="ChEBI" id="CHEBI:57498"/>
        <dbReference type="ChEBI" id="CHEBI:456216"/>
        <dbReference type="EC" id="2.4.1.21"/>
    </reaction>
</comment>
<feature type="domain" description="Glycosyl transferase family 1" evidence="10">
    <location>
        <begin position="293"/>
        <end position="431"/>
    </location>
</feature>
<comment type="caution">
    <text evidence="12">The sequence shown here is derived from an EMBL/GenBank/DDBJ whole genome shotgun (WGS) entry which is preliminary data.</text>
</comment>
<dbReference type="Proteomes" id="UP000523821">
    <property type="component" value="Unassembled WGS sequence"/>
</dbReference>
<evidence type="ECO:0000259" key="10">
    <source>
        <dbReference type="Pfam" id="PF00534"/>
    </source>
</evidence>
<dbReference type="CDD" id="cd03791">
    <property type="entry name" value="GT5_Glycogen_synthase_DULL1-like"/>
    <property type="match status" value="1"/>
</dbReference>
<dbReference type="InterPro" id="IPR013534">
    <property type="entry name" value="Starch_synth_cat_dom"/>
</dbReference>
<keyword evidence="7 8" id="KW-0320">Glycogen biosynthesis</keyword>
<dbReference type="PANTHER" id="PTHR45825:SF8">
    <property type="entry name" value="GLYCOGEN SYNTHASE"/>
    <property type="match status" value="1"/>
</dbReference>
<dbReference type="NCBIfam" id="NF001899">
    <property type="entry name" value="PRK00654.1-2"/>
    <property type="match status" value="1"/>
</dbReference>
<evidence type="ECO:0000256" key="8">
    <source>
        <dbReference type="HAMAP-Rule" id="MF_00484"/>
    </source>
</evidence>
<proteinExistence type="inferred from homology"/>
<dbReference type="EC" id="2.4.1.21" evidence="8"/>
<dbReference type="HAMAP" id="MF_00484">
    <property type="entry name" value="Glycogen_synth"/>
    <property type="match status" value="1"/>
</dbReference>
<evidence type="ECO:0000313" key="13">
    <source>
        <dbReference type="Proteomes" id="UP000523821"/>
    </source>
</evidence>
<sequence length="497" mass="52938">MSVLFVTSEHAELLKSGGLGDISAALPRALRETGCDIRILMPAYPSVLAKVRPITIVAHRKGHGAIPPYLIGATELSGGVPLYLVLAPTLFQRDGGAYGGPDGRDHADNDLRFACLSLAAAEICAGLPRLGWRPDILHAHDWVSGLAPAYARWWKLPVRSVMTIHNIAHQGLFPYHRMPDLDVPPEAFSLDGLEFHLHGSFLKAGIYYSDHLTTVSPTYADEITTEPLGGGLHGLIGGIAGAGRLTGIPNGIGEEWNPARDPYLPAAFDAGNLDGKAEAAEVIRTALCLDPAEGPLFGVVSRLVHQKGLDLVSEAAGEIVARGGQIAILGTGDPQVEAMLLDLSRRHRGKVGLMVGFNEPMAHRIIAASDFFLMPSRFEPCGLTQMQAQRYGTLPVAHRTGGLADTIEDGETGFLFAPADAEGLIGAAERAFSVFADKDRLAAMRRAAMAKDFAWSGPAKAYKALYARLADDGSSRSARSRSLTVVPKTRTPASKVA</sequence>
<evidence type="ECO:0000256" key="5">
    <source>
        <dbReference type="ARBA" id="ARBA00022676"/>
    </source>
</evidence>
<evidence type="ECO:0000256" key="2">
    <source>
        <dbReference type="ARBA" id="ARBA00002764"/>
    </source>
</evidence>
<dbReference type="Gene3D" id="3.40.50.2000">
    <property type="entry name" value="Glycogen Phosphorylase B"/>
    <property type="match status" value="2"/>
</dbReference>
<evidence type="ECO:0000256" key="6">
    <source>
        <dbReference type="ARBA" id="ARBA00022679"/>
    </source>
</evidence>
<keyword evidence="5 8" id="KW-0328">Glycosyltransferase</keyword>
<dbReference type="SUPFAM" id="SSF53756">
    <property type="entry name" value="UDP-Glycosyltransferase/glycogen phosphorylase"/>
    <property type="match status" value="1"/>
</dbReference>
<evidence type="ECO:0000259" key="11">
    <source>
        <dbReference type="Pfam" id="PF08323"/>
    </source>
</evidence>
<evidence type="ECO:0000256" key="1">
    <source>
        <dbReference type="ARBA" id="ARBA00001478"/>
    </source>
</evidence>
<dbReference type="InterPro" id="IPR001296">
    <property type="entry name" value="Glyco_trans_1"/>
</dbReference>
<reference evidence="12 13" key="1">
    <citation type="submission" date="2020-08" db="EMBL/GenBank/DDBJ databases">
        <title>Genomic Encyclopedia of Type Strains, Phase IV (KMG-IV): sequencing the most valuable type-strain genomes for metagenomic binning, comparative biology and taxonomic classification.</title>
        <authorList>
            <person name="Goeker M."/>
        </authorList>
    </citation>
    <scope>NUCLEOTIDE SEQUENCE [LARGE SCALE GENOMIC DNA]</scope>
    <source>
        <strain evidence="12 13">DSM 16268</strain>
    </source>
</reference>
<dbReference type="Pfam" id="PF08323">
    <property type="entry name" value="Glyco_transf_5"/>
    <property type="match status" value="1"/>
</dbReference>
<comment type="similarity">
    <text evidence="4 8">Belongs to the glycosyltransferase 1 family. Bacterial/plant glycogen synthase subfamily.</text>
</comment>
<dbReference type="GO" id="GO:0009011">
    <property type="term" value="F:alpha-1,4-glucan glucosyltransferase (ADP-glucose donor) activity"/>
    <property type="evidence" value="ECO:0007669"/>
    <property type="project" value="UniProtKB-UniRule"/>
</dbReference>